<dbReference type="OrthoDB" id="9780084at2"/>
<proteinExistence type="inferred from homology"/>
<dbReference type="Pfam" id="PF13561">
    <property type="entry name" value="adh_short_C2"/>
    <property type="match status" value="1"/>
</dbReference>
<comment type="similarity">
    <text evidence="1">Belongs to the short-chain dehydrogenases/reductases (SDR) family.</text>
</comment>
<name>A0A1X6YUV4_9RHOB</name>
<sequence>MTTLEKFDLTGRSAFVTGAASGLGLAYAEAMAEAGAKVTLADRDADALAREVKRLDEEGFSVRAASLDITDRPALTAAVDAHVAAFGGFDILFANAGGDSSPGFWNPEGHRNPDGQVDTLDPEAWDRSIAINLTGTFNSIREAVRAMKAAGRGGSIICTSSNAAVVNEPIVGLPYMPAKAGVKHMVEHLALELAEFRIRVNAIAPGPFVTNIGGGWLKKDPTVRAKWDSLVPLGRVAETDQMKPLALYLASDASDYMTGAHLMIDGGMALGSFK</sequence>
<gene>
    <name evidence="3" type="primary">fabG3</name>
    <name evidence="3" type="ORF">PSM7751_01384</name>
</gene>
<keyword evidence="2 3" id="KW-0560">Oxidoreductase</keyword>
<dbReference type="Gene3D" id="3.40.50.720">
    <property type="entry name" value="NAD(P)-binding Rossmann-like Domain"/>
    <property type="match status" value="1"/>
</dbReference>
<dbReference type="PANTHER" id="PTHR43008:SF4">
    <property type="entry name" value="CHAIN DEHYDROGENASE, PUTATIVE (AFU_ORTHOLOGUE AFUA_4G08710)-RELATED"/>
    <property type="match status" value="1"/>
</dbReference>
<dbReference type="InterPro" id="IPR002347">
    <property type="entry name" value="SDR_fam"/>
</dbReference>
<dbReference type="EC" id="1.1.1.53" evidence="3"/>
<dbReference type="InterPro" id="IPR036291">
    <property type="entry name" value="NAD(P)-bd_dom_sf"/>
</dbReference>
<evidence type="ECO:0000313" key="3">
    <source>
        <dbReference type="EMBL" id="SLN31830.1"/>
    </source>
</evidence>
<evidence type="ECO:0000313" key="4">
    <source>
        <dbReference type="Proteomes" id="UP000193963"/>
    </source>
</evidence>
<accession>A0A1X6YUV4</accession>
<dbReference type="GO" id="GO:0047044">
    <property type="term" value="F:androstan-3-alpha,17-beta-diol dehydrogenase (NAD+) activity"/>
    <property type="evidence" value="ECO:0007669"/>
    <property type="project" value="UniProtKB-EC"/>
</dbReference>
<dbReference type="EMBL" id="FWFN01000002">
    <property type="protein sequence ID" value="SLN31830.1"/>
    <property type="molecule type" value="Genomic_DNA"/>
</dbReference>
<keyword evidence="4" id="KW-1185">Reference proteome</keyword>
<organism evidence="3 4">
    <name type="scientific">Pseudooceanicola marinus</name>
    <dbReference type="NCBI Taxonomy" id="396013"/>
    <lineage>
        <taxon>Bacteria</taxon>
        <taxon>Pseudomonadati</taxon>
        <taxon>Pseudomonadota</taxon>
        <taxon>Alphaproteobacteria</taxon>
        <taxon>Rhodobacterales</taxon>
        <taxon>Paracoccaceae</taxon>
        <taxon>Pseudooceanicola</taxon>
    </lineage>
</organism>
<dbReference type="SUPFAM" id="SSF51735">
    <property type="entry name" value="NAD(P)-binding Rossmann-fold domains"/>
    <property type="match status" value="1"/>
</dbReference>
<dbReference type="PRINTS" id="PR00081">
    <property type="entry name" value="GDHRDH"/>
</dbReference>
<dbReference type="RefSeq" id="WP_085887242.1">
    <property type="nucleotide sequence ID" value="NZ_FWFN01000002.1"/>
</dbReference>
<protein>
    <submittedName>
        <fullName evidence="3">3-alpha-(Or 20-beta)-hydroxysteroid dehydrogenase</fullName>
        <ecNumber evidence="3">1.1.1.53</ecNumber>
    </submittedName>
</protein>
<dbReference type="FunFam" id="3.40.50.720:FF:000084">
    <property type="entry name" value="Short-chain dehydrogenase reductase"/>
    <property type="match status" value="1"/>
</dbReference>
<dbReference type="AlphaFoldDB" id="A0A1X6YUV4"/>
<reference evidence="3 4" key="1">
    <citation type="submission" date="2017-03" db="EMBL/GenBank/DDBJ databases">
        <authorList>
            <person name="Afonso C.L."/>
            <person name="Miller P.J."/>
            <person name="Scott M.A."/>
            <person name="Spackman E."/>
            <person name="Goraichik I."/>
            <person name="Dimitrov K.M."/>
            <person name="Suarez D.L."/>
            <person name="Swayne D.E."/>
        </authorList>
    </citation>
    <scope>NUCLEOTIDE SEQUENCE [LARGE SCALE GENOMIC DNA]</scope>
    <source>
        <strain evidence="3 4">CECT 7751</strain>
    </source>
</reference>
<evidence type="ECO:0000256" key="1">
    <source>
        <dbReference type="ARBA" id="ARBA00006484"/>
    </source>
</evidence>
<dbReference type="GO" id="GO:0050664">
    <property type="term" value="F:oxidoreductase activity, acting on NAD(P)H, oxygen as acceptor"/>
    <property type="evidence" value="ECO:0007669"/>
    <property type="project" value="TreeGrafter"/>
</dbReference>
<dbReference type="PANTHER" id="PTHR43008">
    <property type="entry name" value="BENZIL REDUCTASE"/>
    <property type="match status" value="1"/>
</dbReference>
<dbReference type="Proteomes" id="UP000193963">
    <property type="component" value="Unassembled WGS sequence"/>
</dbReference>
<evidence type="ECO:0000256" key="2">
    <source>
        <dbReference type="ARBA" id="ARBA00023002"/>
    </source>
</evidence>